<protein>
    <recommendedName>
        <fullName evidence="6">Tetraspanin</fullName>
    </recommendedName>
</protein>
<dbReference type="PANTHER" id="PTHR19282:SF515">
    <property type="entry name" value="TETRASPANIN"/>
    <property type="match status" value="1"/>
</dbReference>
<feature type="transmembrane region" description="Helical" evidence="6">
    <location>
        <begin position="212"/>
        <end position="245"/>
    </location>
</feature>
<evidence type="ECO:0000313" key="7">
    <source>
        <dbReference type="EMBL" id="RWS07078.1"/>
    </source>
</evidence>
<proteinExistence type="inferred from homology"/>
<dbReference type="SUPFAM" id="SSF48652">
    <property type="entry name" value="Tetraspanin"/>
    <property type="match status" value="1"/>
</dbReference>
<dbReference type="EMBL" id="NCKU01003686">
    <property type="protein sequence ID" value="RWS07078.1"/>
    <property type="molecule type" value="Genomic_DNA"/>
</dbReference>
<accession>A0A3S3QCJ4</accession>
<dbReference type="InterPro" id="IPR008952">
    <property type="entry name" value="Tetraspanin_EC2_sf"/>
</dbReference>
<dbReference type="PIRSF" id="PIRSF002419">
    <property type="entry name" value="Tetraspanin"/>
    <property type="match status" value="1"/>
</dbReference>
<dbReference type="Pfam" id="PF00335">
    <property type="entry name" value="Tetraspanin"/>
    <property type="match status" value="1"/>
</dbReference>
<dbReference type="Proteomes" id="UP000285301">
    <property type="component" value="Unassembled WGS sequence"/>
</dbReference>
<keyword evidence="4 6" id="KW-1133">Transmembrane helix</keyword>
<keyword evidence="3 6" id="KW-0812">Transmembrane</keyword>
<evidence type="ECO:0000256" key="5">
    <source>
        <dbReference type="ARBA" id="ARBA00023136"/>
    </source>
</evidence>
<dbReference type="PRINTS" id="PR00259">
    <property type="entry name" value="TMFOUR"/>
</dbReference>
<dbReference type="PANTHER" id="PTHR19282">
    <property type="entry name" value="TETRASPANIN"/>
    <property type="match status" value="1"/>
</dbReference>
<evidence type="ECO:0000256" key="2">
    <source>
        <dbReference type="ARBA" id="ARBA00006840"/>
    </source>
</evidence>
<reference evidence="7 8" key="1">
    <citation type="journal article" date="2018" name="Gigascience">
        <title>Genomes of trombidid mites reveal novel predicted allergens and laterally-transferred genes associated with secondary metabolism.</title>
        <authorList>
            <person name="Dong X."/>
            <person name="Chaisiri K."/>
            <person name="Xia D."/>
            <person name="Armstrong S.D."/>
            <person name="Fang Y."/>
            <person name="Donnelly M.J."/>
            <person name="Kadowaki T."/>
            <person name="McGarry J.W."/>
            <person name="Darby A.C."/>
            <person name="Makepeace B.L."/>
        </authorList>
    </citation>
    <scope>NUCLEOTIDE SEQUENCE [LARGE SCALE GENOMIC DNA]</scope>
    <source>
        <strain evidence="7">UoL-WK</strain>
    </source>
</reference>
<feature type="transmembrane region" description="Helical" evidence="6">
    <location>
        <begin position="20"/>
        <end position="39"/>
    </location>
</feature>
<dbReference type="InterPro" id="IPR018499">
    <property type="entry name" value="Tetraspanin/Peripherin"/>
</dbReference>
<comment type="caution">
    <text evidence="7">The sequence shown here is derived from an EMBL/GenBank/DDBJ whole genome shotgun (WGS) entry which is preliminary data.</text>
</comment>
<keyword evidence="8" id="KW-1185">Reference proteome</keyword>
<dbReference type="OrthoDB" id="6496642at2759"/>
<dbReference type="Gene3D" id="1.10.1450.10">
    <property type="entry name" value="Tetraspanin"/>
    <property type="match status" value="1"/>
</dbReference>
<organism evidence="7 8">
    <name type="scientific">Dinothrombium tinctorium</name>
    <dbReference type="NCBI Taxonomy" id="1965070"/>
    <lineage>
        <taxon>Eukaryota</taxon>
        <taxon>Metazoa</taxon>
        <taxon>Ecdysozoa</taxon>
        <taxon>Arthropoda</taxon>
        <taxon>Chelicerata</taxon>
        <taxon>Arachnida</taxon>
        <taxon>Acari</taxon>
        <taxon>Acariformes</taxon>
        <taxon>Trombidiformes</taxon>
        <taxon>Prostigmata</taxon>
        <taxon>Anystina</taxon>
        <taxon>Parasitengona</taxon>
        <taxon>Trombidioidea</taxon>
        <taxon>Trombidiidae</taxon>
        <taxon>Dinothrombium</taxon>
    </lineage>
</organism>
<keyword evidence="5 6" id="KW-0472">Membrane</keyword>
<gene>
    <name evidence="7" type="ORF">B4U79_18230</name>
</gene>
<evidence type="ECO:0000256" key="6">
    <source>
        <dbReference type="RuleBase" id="RU361218"/>
    </source>
</evidence>
<dbReference type="InterPro" id="IPR000301">
    <property type="entry name" value="Tetraspanin_animals"/>
</dbReference>
<comment type="similarity">
    <text evidence="2 6">Belongs to the tetraspanin (TM4SF) family.</text>
</comment>
<evidence type="ECO:0000256" key="4">
    <source>
        <dbReference type="ARBA" id="ARBA00022989"/>
    </source>
</evidence>
<dbReference type="STRING" id="1965070.A0A3S3QCJ4"/>
<feature type="transmembrane region" description="Helical" evidence="6">
    <location>
        <begin position="80"/>
        <end position="107"/>
    </location>
</feature>
<evidence type="ECO:0000256" key="1">
    <source>
        <dbReference type="ARBA" id="ARBA00004141"/>
    </source>
</evidence>
<dbReference type="GO" id="GO:0005886">
    <property type="term" value="C:plasma membrane"/>
    <property type="evidence" value="ECO:0007669"/>
    <property type="project" value="TreeGrafter"/>
</dbReference>
<dbReference type="AlphaFoldDB" id="A0A3S3QCJ4"/>
<sequence length="246" mass="27671">MTRLLYNINHCKFMTLKKFPQVVGLILLGLGTYLLIALIKSDVTEKGSKIFSILVIVSGSLIFLISWAGCWGAMKEHKCLLYSYGAIVGGLAIFQLILAFCLIGIIGKNSGIVRDEMITSMKRYPFYKRDDEKKIAIDELQWHLSCCGWEKGPEDWKENFKNYTDELPRSCCFDPDDEEEQKEQMHNAPEKLCTLKTEGHFKKGCAVEFERLFVLVIFIIFGFLAAVALIQLVAGCFACTLGAAVA</sequence>
<comment type="subcellular location">
    <subcellularLocation>
        <location evidence="1 6">Membrane</location>
        <topology evidence="1 6">Multi-pass membrane protein</topology>
    </subcellularLocation>
</comment>
<evidence type="ECO:0000313" key="8">
    <source>
        <dbReference type="Proteomes" id="UP000285301"/>
    </source>
</evidence>
<feature type="transmembrane region" description="Helical" evidence="6">
    <location>
        <begin position="51"/>
        <end position="74"/>
    </location>
</feature>
<name>A0A3S3QCJ4_9ACAR</name>
<evidence type="ECO:0000256" key="3">
    <source>
        <dbReference type="ARBA" id="ARBA00022692"/>
    </source>
</evidence>